<dbReference type="EMBL" id="CP013189">
    <property type="protein sequence ID" value="ALO47660.1"/>
    <property type="molecule type" value="Genomic_DNA"/>
</dbReference>
<name>A0A0S2KH57_9GAMM</name>
<dbReference type="GO" id="GO:0009062">
    <property type="term" value="P:fatty acid catabolic process"/>
    <property type="evidence" value="ECO:0007669"/>
    <property type="project" value="TreeGrafter"/>
</dbReference>
<evidence type="ECO:0000256" key="1">
    <source>
        <dbReference type="ARBA" id="ARBA00010458"/>
    </source>
</evidence>
<evidence type="ECO:0000259" key="4">
    <source>
        <dbReference type="PROSITE" id="PS51770"/>
    </source>
</evidence>
<proteinExistence type="inferred from homology"/>
<keyword evidence="6" id="KW-1185">Reference proteome</keyword>
<evidence type="ECO:0000256" key="3">
    <source>
        <dbReference type="PROSITE-ProRule" id="PRU01106"/>
    </source>
</evidence>
<dbReference type="PATRIC" id="fig|1249552.3.peg.3067"/>
<keyword evidence="2 3" id="KW-0378">Hydrolase</keyword>
<dbReference type="KEGG" id="pspi:PS2015_3035"/>
<dbReference type="GO" id="GO:0005829">
    <property type="term" value="C:cytosol"/>
    <property type="evidence" value="ECO:0007669"/>
    <property type="project" value="TreeGrafter"/>
</dbReference>
<dbReference type="Gene3D" id="3.10.129.10">
    <property type="entry name" value="Hotdog Thioesterase"/>
    <property type="match status" value="1"/>
</dbReference>
<dbReference type="PANTHER" id="PTHR11049">
    <property type="entry name" value="ACYL COENZYME A THIOESTER HYDROLASE"/>
    <property type="match status" value="1"/>
</dbReference>
<dbReference type="STRING" id="1249552.PS2015_3035"/>
<dbReference type="CDD" id="cd03442">
    <property type="entry name" value="BFIT_BACH"/>
    <property type="match status" value="1"/>
</dbReference>
<dbReference type="RefSeq" id="WP_058023031.1">
    <property type="nucleotide sequence ID" value="NZ_CP013189.1"/>
</dbReference>
<evidence type="ECO:0000256" key="2">
    <source>
        <dbReference type="ARBA" id="ARBA00022801"/>
    </source>
</evidence>
<dbReference type="PROSITE" id="PS51770">
    <property type="entry name" value="HOTDOG_ACOT"/>
    <property type="match status" value="1"/>
</dbReference>
<dbReference type="GO" id="GO:0052816">
    <property type="term" value="F:long-chain fatty acyl-CoA hydrolase activity"/>
    <property type="evidence" value="ECO:0007669"/>
    <property type="project" value="TreeGrafter"/>
</dbReference>
<dbReference type="SUPFAM" id="SSF54637">
    <property type="entry name" value="Thioesterase/thiol ester dehydrase-isomerase"/>
    <property type="match status" value="1"/>
</dbReference>
<dbReference type="AlphaFoldDB" id="A0A0S2KH57"/>
<dbReference type="InterPro" id="IPR040170">
    <property type="entry name" value="Cytosol_ACT"/>
</dbReference>
<dbReference type="InterPro" id="IPR033120">
    <property type="entry name" value="HOTDOG_ACOT"/>
</dbReference>
<feature type="domain" description="HotDog ACOT-type" evidence="4">
    <location>
        <begin position="14"/>
        <end position="127"/>
    </location>
</feature>
<dbReference type="PANTHER" id="PTHR11049:SF5">
    <property type="entry name" value="ACYL-COA THIOESTER HYDROLASE YCIA"/>
    <property type="match status" value="1"/>
</dbReference>
<dbReference type="GO" id="GO:0006637">
    <property type="term" value="P:acyl-CoA metabolic process"/>
    <property type="evidence" value="ECO:0007669"/>
    <property type="project" value="TreeGrafter"/>
</dbReference>
<dbReference type="InterPro" id="IPR029069">
    <property type="entry name" value="HotDog_dom_sf"/>
</dbReference>
<sequence>MALIDDDMDRDPTPAGELALQTLAMPKDTNANGDIFGGWLVSQMDLAAGIAAKQVTHGRSATVAIKNVEFLAPVSVGSVVSCYAEILEIGRSSMHINIEVWISNSLTQEAQRKVAEGLFIFVAIDENGRTRRITPPDKD</sequence>
<evidence type="ECO:0000313" key="5">
    <source>
        <dbReference type="EMBL" id="ALO47660.1"/>
    </source>
</evidence>
<dbReference type="InterPro" id="IPR006683">
    <property type="entry name" value="Thioestr_dom"/>
</dbReference>
<dbReference type="OrthoDB" id="9801856at2"/>
<evidence type="ECO:0000313" key="6">
    <source>
        <dbReference type="Proteomes" id="UP000065641"/>
    </source>
</evidence>
<accession>A0A0S2KH57</accession>
<gene>
    <name evidence="5" type="ORF">PS2015_3035</name>
</gene>
<dbReference type="Proteomes" id="UP000065641">
    <property type="component" value="Chromosome"/>
</dbReference>
<reference evidence="5 6" key="1">
    <citation type="submission" date="2015-11" db="EMBL/GenBank/DDBJ databases">
        <authorList>
            <person name="Zhang Y."/>
            <person name="Guo Z."/>
        </authorList>
    </citation>
    <scope>NUCLEOTIDE SEQUENCE [LARGE SCALE GENOMIC DNA]</scope>
    <source>
        <strain evidence="5 6">KCTC 32221</strain>
    </source>
</reference>
<dbReference type="Pfam" id="PF03061">
    <property type="entry name" value="4HBT"/>
    <property type="match status" value="1"/>
</dbReference>
<protein>
    <submittedName>
        <fullName evidence="5">Acyl-CoA thioester hydrolase YciA</fullName>
    </submittedName>
</protein>
<organism evidence="5 6">
    <name type="scientific">Pseudohongiella spirulinae</name>
    <dbReference type="NCBI Taxonomy" id="1249552"/>
    <lineage>
        <taxon>Bacteria</taxon>
        <taxon>Pseudomonadati</taxon>
        <taxon>Pseudomonadota</taxon>
        <taxon>Gammaproteobacteria</taxon>
        <taxon>Pseudomonadales</taxon>
        <taxon>Pseudohongiellaceae</taxon>
        <taxon>Pseudohongiella</taxon>
    </lineage>
</organism>
<comment type="similarity">
    <text evidence="1">Belongs to the acyl coenzyme A hydrolase family.</text>
</comment>